<feature type="signal peptide" evidence="5">
    <location>
        <begin position="1"/>
        <end position="25"/>
    </location>
</feature>
<evidence type="ECO:0000256" key="1">
    <source>
        <dbReference type="ARBA" id="ARBA00022737"/>
    </source>
</evidence>
<keyword evidence="7" id="KW-1185">Reference proteome</keyword>
<dbReference type="Gene3D" id="1.25.40.20">
    <property type="entry name" value="Ankyrin repeat-containing domain"/>
    <property type="match status" value="1"/>
</dbReference>
<dbReference type="AlphaFoldDB" id="A0A1Z5JTS4"/>
<keyword evidence="5" id="KW-0732">Signal</keyword>
<keyword evidence="1" id="KW-0677">Repeat</keyword>
<evidence type="ECO:0000313" key="7">
    <source>
        <dbReference type="Proteomes" id="UP000198406"/>
    </source>
</evidence>
<keyword evidence="2 3" id="KW-0040">ANK repeat</keyword>
<accession>A0A1Z5JTS4</accession>
<evidence type="ECO:0000256" key="5">
    <source>
        <dbReference type="SAM" id="SignalP"/>
    </source>
</evidence>
<dbReference type="PROSITE" id="PS50088">
    <property type="entry name" value="ANK_REPEAT"/>
    <property type="match status" value="1"/>
</dbReference>
<dbReference type="SMART" id="SM00248">
    <property type="entry name" value="ANK"/>
    <property type="match status" value="2"/>
</dbReference>
<gene>
    <name evidence="6" type="ORF">FisN_10Lh017</name>
</gene>
<dbReference type="InterPro" id="IPR002110">
    <property type="entry name" value="Ankyrin_rpt"/>
</dbReference>
<evidence type="ECO:0000256" key="4">
    <source>
        <dbReference type="SAM" id="MobiDB-lite"/>
    </source>
</evidence>
<dbReference type="OrthoDB" id="194358at2759"/>
<dbReference type="SUPFAM" id="SSF48403">
    <property type="entry name" value="Ankyrin repeat"/>
    <property type="match status" value="1"/>
</dbReference>
<proteinExistence type="predicted"/>
<organism evidence="6 7">
    <name type="scientific">Fistulifera solaris</name>
    <name type="common">Oleaginous diatom</name>
    <dbReference type="NCBI Taxonomy" id="1519565"/>
    <lineage>
        <taxon>Eukaryota</taxon>
        <taxon>Sar</taxon>
        <taxon>Stramenopiles</taxon>
        <taxon>Ochrophyta</taxon>
        <taxon>Bacillariophyta</taxon>
        <taxon>Bacillariophyceae</taxon>
        <taxon>Bacillariophycidae</taxon>
        <taxon>Naviculales</taxon>
        <taxon>Naviculaceae</taxon>
        <taxon>Fistulifera</taxon>
    </lineage>
</organism>
<reference evidence="6 7" key="1">
    <citation type="journal article" date="2015" name="Plant Cell">
        <title>Oil accumulation by the oleaginous diatom Fistulifera solaris as revealed by the genome and transcriptome.</title>
        <authorList>
            <person name="Tanaka T."/>
            <person name="Maeda Y."/>
            <person name="Veluchamy A."/>
            <person name="Tanaka M."/>
            <person name="Abida H."/>
            <person name="Marechal E."/>
            <person name="Bowler C."/>
            <person name="Muto M."/>
            <person name="Sunaga Y."/>
            <person name="Tanaka M."/>
            <person name="Yoshino T."/>
            <person name="Taniguchi T."/>
            <person name="Fukuda Y."/>
            <person name="Nemoto M."/>
            <person name="Matsumoto M."/>
            <person name="Wong P.S."/>
            <person name="Aburatani S."/>
            <person name="Fujibuchi W."/>
        </authorList>
    </citation>
    <scope>NUCLEOTIDE SEQUENCE [LARGE SCALE GENOMIC DNA]</scope>
    <source>
        <strain evidence="6 7">JPCC DA0580</strain>
    </source>
</reference>
<feature type="repeat" description="ANK" evidence="3">
    <location>
        <begin position="412"/>
        <end position="444"/>
    </location>
</feature>
<evidence type="ECO:0000256" key="3">
    <source>
        <dbReference type="PROSITE-ProRule" id="PRU00023"/>
    </source>
</evidence>
<dbReference type="PROSITE" id="PS50297">
    <property type="entry name" value="ANK_REP_REGION"/>
    <property type="match status" value="1"/>
</dbReference>
<dbReference type="InterPro" id="IPR036770">
    <property type="entry name" value="Ankyrin_rpt-contain_sf"/>
</dbReference>
<name>A0A1Z5JTS4_FISSO</name>
<dbReference type="InParanoid" id="A0A1Z5JTS4"/>
<comment type="caution">
    <text evidence="6">The sequence shown here is derived from an EMBL/GenBank/DDBJ whole genome shotgun (WGS) entry which is preliminary data.</text>
</comment>
<dbReference type="PANTHER" id="PTHR24126">
    <property type="entry name" value="ANKYRIN REPEAT, PH AND SEC7 DOMAIN CONTAINING PROTEIN SECG-RELATED"/>
    <property type="match status" value="1"/>
</dbReference>
<dbReference type="EMBL" id="BDSP01000114">
    <property type="protein sequence ID" value="GAX17171.1"/>
    <property type="molecule type" value="Genomic_DNA"/>
</dbReference>
<evidence type="ECO:0000256" key="2">
    <source>
        <dbReference type="ARBA" id="ARBA00023043"/>
    </source>
</evidence>
<feature type="region of interest" description="Disordered" evidence="4">
    <location>
        <begin position="359"/>
        <end position="380"/>
    </location>
</feature>
<dbReference type="Pfam" id="PF12796">
    <property type="entry name" value="Ank_2"/>
    <property type="match status" value="1"/>
</dbReference>
<dbReference type="Proteomes" id="UP000198406">
    <property type="component" value="Unassembled WGS sequence"/>
</dbReference>
<protein>
    <submittedName>
        <fullName evidence="6">Uncharacterized protein</fullName>
    </submittedName>
</protein>
<sequence>MLQVVRNALLCRCLLVALVIAETASTNNPRIEDSWPKQHPLEEPFQNNRYIQFLQGCYQTYGKSLCDAREQERLELNAEQPALQNNFTSTGYTKVRLSDATFLLLHDFWDLHSSPESSVEQSSSRPALRTEVWNRGSMYVNHWEAPTKVLSFEDSEAGMTAADVAFLQQEVQSAIAKWSGVSALTPTLMYGIRVYERGSILVPHVDRLPLVLSASINVAQDVEEDWPLEITGHDGIPVNVTMHPGDMILYESHSILHGRPYPLQGNYFANIFVHFEPLFYSMSLEQELIQRNIHTIKNRKHSRADEATLLREKYEQALSQWDDSSAVSSGTKRQDLPLHIQEGTLEATRWRQDFVFVKEEKPQKSHNNNDVNEKNDNQKTHNINRLAARGALDAIRELAQNDPAILQQRDANHWQAIHEAARAGQTQVVEYLIQKGVDLNTRTNNGNGGTALWWAEHMLPSNHKTIKLLRDNGAVSIAPSIKNESEK</sequence>
<evidence type="ECO:0000313" key="6">
    <source>
        <dbReference type="EMBL" id="GAX17171.1"/>
    </source>
</evidence>
<feature type="chain" id="PRO_5012599817" evidence="5">
    <location>
        <begin position="26"/>
        <end position="487"/>
    </location>
</feature>